<dbReference type="Proteomes" id="UP000193944">
    <property type="component" value="Unassembled WGS sequence"/>
</dbReference>
<evidence type="ECO:0000256" key="3">
    <source>
        <dbReference type="SAM" id="SignalP"/>
    </source>
</evidence>
<accession>A0A1Y1WQE4</accession>
<reference evidence="4 5" key="2">
    <citation type="submission" date="2016-08" db="EMBL/GenBank/DDBJ databases">
        <title>Pervasive Adenine N6-methylation of Active Genes in Fungi.</title>
        <authorList>
            <consortium name="DOE Joint Genome Institute"/>
            <person name="Mondo S.J."/>
            <person name="Dannebaum R.O."/>
            <person name="Kuo R.C."/>
            <person name="Labutti K."/>
            <person name="Haridas S."/>
            <person name="Kuo A."/>
            <person name="Salamov A."/>
            <person name="Ahrendt S.R."/>
            <person name="Lipzen A."/>
            <person name="Sullivan W."/>
            <person name="Andreopoulos W.B."/>
            <person name="Clum A."/>
            <person name="Lindquist E."/>
            <person name="Daum C."/>
            <person name="Ramamoorthy G.K."/>
            <person name="Gryganskyi A."/>
            <person name="Culley D."/>
            <person name="Magnuson J.K."/>
            <person name="James T.Y."/>
            <person name="O'Malley M.A."/>
            <person name="Stajich J.E."/>
            <person name="Spatafora J.W."/>
            <person name="Visel A."/>
            <person name="Grigoriev I.V."/>
        </authorList>
    </citation>
    <scope>NUCLEOTIDE SEQUENCE [LARGE SCALE GENOMIC DNA]</scope>
    <source>
        <strain evidence="4 5">S4</strain>
    </source>
</reference>
<dbReference type="SMART" id="SM00365">
    <property type="entry name" value="LRR_SD22"/>
    <property type="match status" value="3"/>
</dbReference>
<dbReference type="EMBL" id="MCFG01000363">
    <property type="protein sequence ID" value="ORX75334.1"/>
    <property type="molecule type" value="Genomic_DNA"/>
</dbReference>
<keyword evidence="1" id="KW-0433">Leucine-rich repeat</keyword>
<protein>
    <submittedName>
        <fullName evidence="4">L domain-like protein</fullName>
    </submittedName>
</protein>
<organism evidence="4 5">
    <name type="scientific">Anaeromyces robustus</name>
    <dbReference type="NCBI Taxonomy" id="1754192"/>
    <lineage>
        <taxon>Eukaryota</taxon>
        <taxon>Fungi</taxon>
        <taxon>Fungi incertae sedis</taxon>
        <taxon>Chytridiomycota</taxon>
        <taxon>Chytridiomycota incertae sedis</taxon>
        <taxon>Neocallimastigomycetes</taxon>
        <taxon>Neocallimastigales</taxon>
        <taxon>Neocallimastigaceae</taxon>
        <taxon>Anaeromyces</taxon>
    </lineage>
</organism>
<dbReference type="STRING" id="1754192.A0A1Y1WQE4"/>
<dbReference type="PANTHER" id="PTHR48057:SF29">
    <property type="entry name" value="OS02G0609900 PROTEIN"/>
    <property type="match status" value="1"/>
</dbReference>
<sequence>MKLYFIFSFIQVVLLYTTFAKNIQNIKRSGEVSSKSKRDETSDECKYINSMIHKDESFNCCELNVKKYYKITCENGHITEIVYPDQHLSGTIPESIGKLTHLKKLWLHRDNFSGPIPESIGNLTNLKDLRLSDNHLSSIPESIGNLSKLEILQIDNNEINGIPESIGKLTQLTDLILRDNKIKSIPESIGKLTHLEYLHLSNNYIRSIPESVKELLPNIENFDITNNCIDCSTLNNSEW</sequence>
<evidence type="ECO:0000313" key="4">
    <source>
        <dbReference type="EMBL" id="ORX75334.1"/>
    </source>
</evidence>
<feature type="signal peptide" evidence="3">
    <location>
        <begin position="1"/>
        <end position="20"/>
    </location>
</feature>
<keyword evidence="3" id="KW-0732">Signal</keyword>
<dbReference type="SUPFAM" id="SSF52058">
    <property type="entry name" value="L domain-like"/>
    <property type="match status" value="1"/>
</dbReference>
<dbReference type="Gene3D" id="3.80.10.10">
    <property type="entry name" value="Ribonuclease Inhibitor"/>
    <property type="match status" value="2"/>
</dbReference>
<reference evidence="4 5" key="1">
    <citation type="submission" date="2016-08" db="EMBL/GenBank/DDBJ databases">
        <title>A Parts List for Fungal Cellulosomes Revealed by Comparative Genomics.</title>
        <authorList>
            <consortium name="DOE Joint Genome Institute"/>
            <person name="Haitjema C.H."/>
            <person name="Gilmore S.P."/>
            <person name="Henske J.K."/>
            <person name="Solomon K.V."/>
            <person name="De Groot R."/>
            <person name="Kuo A."/>
            <person name="Mondo S.J."/>
            <person name="Salamov A.A."/>
            <person name="Labutti K."/>
            <person name="Zhao Z."/>
            <person name="Chiniquy J."/>
            <person name="Barry K."/>
            <person name="Brewer H.M."/>
            <person name="Purvine S.O."/>
            <person name="Wright A.T."/>
            <person name="Boxma B."/>
            <person name="Van Alen T."/>
            <person name="Hackstein J.H."/>
            <person name="Baker S.E."/>
            <person name="Grigoriev I.V."/>
            <person name="O'Malley M.A."/>
        </authorList>
    </citation>
    <scope>NUCLEOTIDE SEQUENCE [LARGE SCALE GENOMIC DNA]</scope>
    <source>
        <strain evidence="4 5">S4</strain>
    </source>
</reference>
<dbReference type="Pfam" id="PF13855">
    <property type="entry name" value="LRR_8"/>
    <property type="match status" value="1"/>
</dbReference>
<dbReference type="OrthoDB" id="676979at2759"/>
<dbReference type="InterPro" id="IPR001611">
    <property type="entry name" value="Leu-rich_rpt"/>
</dbReference>
<dbReference type="AlphaFoldDB" id="A0A1Y1WQE4"/>
<dbReference type="PROSITE" id="PS51450">
    <property type="entry name" value="LRR"/>
    <property type="match status" value="3"/>
</dbReference>
<dbReference type="Pfam" id="PF00560">
    <property type="entry name" value="LRR_1"/>
    <property type="match status" value="2"/>
</dbReference>
<evidence type="ECO:0000256" key="1">
    <source>
        <dbReference type="ARBA" id="ARBA00022614"/>
    </source>
</evidence>
<gene>
    <name evidence="4" type="ORF">BCR32DRAFT_271967</name>
</gene>
<dbReference type="InterPro" id="IPR052595">
    <property type="entry name" value="LRRC69/RLP"/>
</dbReference>
<proteinExistence type="predicted"/>
<dbReference type="FunFam" id="3.80.10.10:FF:000041">
    <property type="entry name" value="LRR receptor-like serine/threonine-protein kinase ERECTA"/>
    <property type="match status" value="1"/>
</dbReference>
<name>A0A1Y1WQE4_9FUNG</name>
<keyword evidence="2" id="KW-0677">Repeat</keyword>
<dbReference type="InterPro" id="IPR003591">
    <property type="entry name" value="Leu-rich_rpt_typical-subtyp"/>
</dbReference>
<evidence type="ECO:0000313" key="5">
    <source>
        <dbReference type="Proteomes" id="UP000193944"/>
    </source>
</evidence>
<dbReference type="PANTHER" id="PTHR48057">
    <property type="entry name" value="LEUCINE-RICH REPEAT SERINE/THREONINE-PROTEIN KINASE 1"/>
    <property type="match status" value="1"/>
</dbReference>
<dbReference type="SMART" id="SM00369">
    <property type="entry name" value="LRR_TYP"/>
    <property type="match status" value="4"/>
</dbReference>
<keyword evidence="5" id="KW-1185">Reference proteome</keyword>
<comment type="caution">
    <text evidence="4">The sequence shown here is derived from an EMBL/GenBank/DDBJ whole genome shotgun (WGS) entry which is preliminary data.</text>
</comment>
<dbReference type="SMART" id="SM00364">
    <property type="entry name" value="LRR_BAC"/>
    <property type="match status" value="4"/>
</dbReference>
<dbReference type="InterPro" id="IPR032675">
    <property type="entry name" value="LRR_dom_sf"/>
</dbReference>
<evidence type="ECO:0000256" key="2">
    <source>
        <dbReference type="ARBA" id="ARBA00022737"/>
    </source>
</evidence>
<feature type="chain" id="PRO_5013231524" evidence="3">
    <location>
        <begin position="21"/>
        <end position="239"/>
    </location>
</feature>